<keyword evidence="2" id="KW-0689">Ribosomal protein</keyword>
<evidence type="ECO:0000313" key="3">
    <source>
        <dbReference type="Proteomes" id="UP001185012"/>
    </source>
</evidence>
<sequence length="641" mass="72575">MSTVVVVGEGLLADFVCGELSPRCQILRRTDLKTEETGEADLALILYDSWNPSVYHQAEEVFRTAGMPWLRGGVSFGEGVVGPLVRPGTPGCSRCADTRRLTAGRDRQEMWQLQQRSTTHDSWASRTGLLHMAHLLAAEARRVLQGSRTHLEGRVFLINLKTLQGSRHFFLPDPLCSVCGRLPADSPTASRISLQPSPKVRHDPYRCRSMNELKEVLVNDYLDHRTGMLNGKMHDLASTFADAGVNLPSFTGDEGTGGRTHSYAESECAAILEGLERYCGLQPRGKRTTIHDCYRNLDDQALNPGTIGVHAKEQYAQPDFPFTPFDPDRLLDWVWGYSFLQERPILVPKSLAYFGPGCGERFVFETSNGCALGGSLEEAVFYGLLEVVERDSFLMTWYAQLPVPRLDPTSAEDRDLRLMVDRFQTVTGYDLYFFNTTMENNIPSVWALAKNRKSQGAHLICAAGAHLDPVRAVKGAVHELSSTMRMLHKQYEKNREKAGHMFHDSTLVRQMEDHSILYGLPQAKKRLYFLLDEKRPLRRFDQEFQQEKRHMDLTEDLKEILQVFHRLNLDVIVVNQTTPELSRNGLFCVKVLIPGMLPMTFGHHFTRLEGMDRVLRVPVDLGYTEQPLTLEQLNPHPHPFP</sequence>
<dbReference type="NCBIfam" id="TIGR03882">
    <property type="entry name" value="cyclo_dehyd_2"/>
    <property type="match status" value="1"/>
</dbReference>
<dbReference type="PROSITE" id="PS51664">
    <property type="entry name" value="YCAO"/>
    <property type="match status" value="1"/>
</dbReference>
<reference evidence="2 3" key="1">
    <citation type="submission" date="2023-07" db="EMBL/GenBank/DDBJ databases">
        <title>Genomic Encyclopedia of Type Strains, Phase IV (KMG-IV): sequencing the most valuable type-strain genomes for metagenomic binning, comparative biology and taxonomic classification.</title>
        <authorList>
            <person name="Goeker M."/>
        </authorList>
    </citation>
    <scope>NUCLEOTIDE SEQUENCE [LARGE SCALE GENOMIC DNA]</scope>
    <source>
        <strain evidence="2 3">DSM 45903</strain>
    </source>
</reference>
<name>A0ABU1IJ46_9BACL</name>
<organism evidence="2 3">
    <name type="scientific">Desmospora profundinema</name>
    <dbReference type="NCBI Taxonomy" id="1571184"/>
    <lineage>
        <taxon>Bacteria</taxon>
        <taxon>Bacillati</taxon>
        <taxon>Bacillota</taxon>
        <taxon>Bacilli</taxon>
        <taxon>Bacillales</taxon>
        <taxon>Thermoactinomycetaceae</taxon>
        <taxon>Desmospora</taxon>
    </lineage>
</organism>
<keyword evidence="2" id="KW-0687">Ribonucleoprotein</keyword>
<gene>
    <name evidence="2" type="ORF">JOE21_000012</name>
</gene>
<dbReference type="Proteomes" id="UP001185012">
    <property type="component" value="Unassembled WGS sequence"/>
</dbReference>
<dbReference type="InterPro" id="IPR003776">
    <property type="entry name" value="YcaO-like_dom"/>
</dbReference>
<dbReference type="PANTHER" id="PTHR37809">
    <property type="entry name" value="RIBOSOMAL PROTEIN S12 METHYLTHIOTRANSFERASE ACCESSORY FACTOR YCAO"/>
    <property type="match status" value="1"/>
</dbReference>
<keyword evidence="3" id="KW-1185">Reference proteome</keyword>
<dbReference type="Gene3D" id="3.40.50.720">
    <property type="entry name" value="NAD(P)-binding Rossmann-like Domain"/>
    <property type="match status" value="1"/>
</dbReference>
<dbReference type="PANTHER" id="PTHR37809:SF1">
    <property type="entry name" value="RIBOSOMAL PROTEIN S12 METHYLTHIOTRANSFERASE ACCESSORY FACTOR YCAO"/>
    <property type="match status" value="1"/>
</dbReference>
<proteinExistence type="predicted"/>
<dbReference type="Gene3D" id="3.30.1330.230">
    <property type="match status" value="1"/>
</dbReference>
<dbReference type="SUPFAM" id="SSF69572">
    <property type="entry name" value="Activating enzymes of the ubiquitin-like proteins"/>
    <property type="match status" value="1"/>
</dbReference>
<dbReference type="Gene3D" id="3.30.40.250">
    <property type="match status" value="1"/>
</dbReference>
<comment type="caution">
    <text evidence="2">The sequence shown here is derived from an EMBL/GenBank/DDBJ whole genome shotgun (WGS) entry which is preliminary data.</text>
</comment>
<evidence type="ECO:0000313" key="2">
    <source>
        <dbReference type="EMBL" id="MDR6224024.1"/>
    </source>
</evidence>
<dbReference type="InterPro" id="IPR035985">
    <property type="entry name" value="Ubiquitin-activating_enz"/>
</dbReference>
<feature type="domain" description="YcaO" evidence="1">
    <location>
        <begin position="258"/>
        <end position="641"/>
    </location>
</feature>
<accession>A0ABU1IJ46</accession>
<dbReference type="RefSeq" id="WP_309860707.1">
    <property type="nucleotide sequence ID" value="NZ_JAVDQG010000001.1"/>
</dbReference>
<dbReference type="Gene3D" id="3.30.160.660">
    <property type="match status" value="1"/>
</dbReference>
<dbReference type="GO" id="GO:0005840">
    <property type="term" value="C:ribosome"/>
    <property type="evidence" value="ECO:0007669"/>
    <property type="project" value="UniProtKB-KW"/>
</dbReference>
<protein>
    <submittedName>
        <fullName evidence="2">Ribosomal protein S12 methylthiotransferase accessory factor</fullName>
    </submittedName>
</protein>
<evidence type="ECO:0000259" key="1">
    <source>
        <dbReference type="PROSITE" id="PS51664"/>
    </source>
</evidence>
<dbReference type="InterPro" id="IPR022291">
    <property type="entry name" value="Bacteriocin_synth_cyclodeHase"/>
</dbReference>
<dbReference type="InterPro" id="IPR027624">
    <property type="entry name" value="TOMM_cyclo_SagD"/>
</dbReference>
<dbReference type="EMBL" id="JAVDQG010000001">
    <property type="protein sequence ID" value="MDR6224024.1"/>
    <property type="molecule type" value="Genomic_DNA"/>
</dbReference>
<dbReference type="Pfam" id="PF02624">
    <property type="entry name" value="YcaO"/>
    <property type="match status" value="1"/>
</dbReference>
<dbReference type="NCBIfam" id="TIGR03604">
    <property type="entry name" value="TOMM_cyclo_SagD"/>
    <property type="match status" value="1"/>
</dbReference>